<evidence type="ECO:0000256" key="3">
    <source>
        <dbReference type="ARBA" id="ARBA00013266"/>
    </source>
</evidence>
<feature type="non-terminal residue" evidence="9">
    <location>
        <position position="186"/>
    </location>
</feature>
<dbReference type="InterPro" id="IPR005881">
    <property type="entry name" value="Ser_O-AcTrfase"/>
</dbReference>
<dbReference type="InterPro" id="IPR045304">
    <property type="entry name" value="LbH_SAT"/>
</dbReference>
<dbReference type="InterPro" id="IPR042122">
    <property type="entry name" value="Ser_AcTrfase_N_sf"/>
</dbReference>
<evidence type="ECO:0000256" key="1">
    <source>
        <dbReference type="ARBA" id="ARBA00004876"/>
    </source>
</evidence>
<dbReference type="EMBL" id="KV784360">
    <property type="protein sequence ID" value="OEU14194.1"/>
    <property type="molecule type" value="Genomic_DNA"/>
</dbReference>
<comment type="catalytic activity">
    <reaction evidence="7">
        <text>L-serine + acetyl-CoA = O-acetyl-L-serine + CoA</text>
        <dbReference type="Rhea" id="RHEA:24560"/>
        <dbReference type="ChEBI" id="CHEBI:33384"/>
        <dbReference type="ChEBI" id="CHEBI:57287"/>
        <dbReference type="ChEBI" id="CHEBI:57288"/>
        <dbReference type="ChEBI" id="CHEBI:58340"/>
        <dbReference type="EC" id="2.3.1.30"/>
    </reaction>
</comment>
<evidence type="ECO:0000256" key="7">
    <source>
        <dbReference type="ARBA" id="ARBA00049486"/>
    </source>
</evidence>
<dbReference type="Gene3D" id="1.10.3130.10">
    <property type="entry name" value="serine acetyltransferase, domain 1"/>
    <property type="match status" value="1"/>
</dbReference>
<dbReference type="UniPathway" id="UPA00136">
    <property type="reaction ID" value="UER00199"/>
</dbReference>
<evidence type="ECO:0000256" key="4">
    <source>
        <dbReference type="ARBA" id="ARBA00022605"/>
    </source>
</evidence>
<dbReference type="Proteomes" id="UP000095751">
    <property type="component" value="Unassembled WGS sequence"/>
</dbReference>
<accession>A0A1E7F7W2</accession>
<dbReference type="PANTHER" id="PTHR42811">
    <property type="entry name" value="SERINE ACETYLTRANSFERASE"/>
    <property type="match status" value="1"/>
</dbReference>
<proteinExistence type="inferred from homology"/>
<keyword evidence="6" id="KW-0012">Acyltransferase</keyword>
<comment type="pathway">
    <text evidence="1">Amino-acid biosynthesis; L-cysteine biosynthesis; L-cysteine from L-serine: step 1/2.</text>
</comment>
<evidence type="ECO:0000256" key="5">
    <source>
        <dbReference type="ARBA" id="ARBA00022679"/>
    </source>
</evidence>
<dbReference type="OrthoDB" id="25818at2759"/>
<dbReference type="FunFam" id="2.160.10.10:FF:000007">
    <property type="entry name" value="Serine acetyltransferase"/>
    <property type="match status" value="1"/>
</dbReference>
<evidence type="ECO:0000256" key="2">
    <source>
        <dbReference type="ARBA" id="ARBA00007274"/>
    </source>
</evidence>
<sequence>MAFHAMTNDTTIAESACADLDRFVIMDPAAEGMLKIFLFFKGYHAVQCARIAHYFWLLQEQDNNSKWIASALQSDMSDTFGVDIHPGAKWGKGITMDHGTGCVIGETSVIGDNVYLMHGVTLGATGTSDQQDRHPKVGRGVFIAANATILGNITIGDGAVVGASSLVLNIDVPAGYTAVGIPARLL</sequence>
<gene>
    <name evidence="9" type="ORF">FRACYDRAFT_140994</name>
</gene>
<dbReference type="AlphaFoldDB" id="A0A1E7F7W2"/>
<feature type="domain" description="Serine acetyltransferase N-terminal" evidence="8">
    <location>
        <begin position="4"/>
        <end position="48"/>
    </location>
</feature>
<dbReference type="KEGG" id="fcy:FRACYDRAFT_140994"/>
<keyword evidence="5" id="KW-0808">Transferase</keyword>
<name>A0A1E7F7W2_9STRA</name>
<dbReference type="InParanoid" id="A0A1E7F7W2"/>
<evidence type="ECO:0000313" key="10">
    <source>
        <dbReference type="Proteomes" id="UP000095751"/>
    </source>
</evidence>
<dbReference type="Pfam" id="PF00132">
    <property type="entry name" value="Hexapep"/>
    <property type="match status" value="1"/>
</dbReference>
<organism evidence="9 10">
    <name type="scientific">Fragilariopsis cylindrus CCMP1102</name>
    <dbReference type="NCBI Taxonomy" id="635003"/>
    <lineage>
        <taxon>Eukaryota</taxon>
        <taxon>Sar</taxon>
        <taxon>Stramenopiles</taxon>
        <taxon>Ochrophyta</taxon>
        <taxon>Bacillariophyta</taxon>
        <taxon>Bacillariophyceae</taxon>
        <taxon>Bacillariophycidae</taxon>
        <taxon>Bacillariales</taxon>
        <taxon>Bacillariaceae</taxon>
        <taxon>Fragilariopsis</taxon>
    </lineage>
</organism>
<evidence type="ECO:0000256" key="6">
    <source>
        <dbReference type="ARBA" id="ARBA00023315"/>
    </source>
</evidence>
<evidence type="ECO:0000259" key="8">
    <source>
        <dbReference type="Pfam" id="PF06426"/>
    </source>
</evidence>
<protein>
    <recommendedName>
        <fullName evidence="3">serine O-acetyltransferase</fullName>
        <ecNumber evidence="3">2.3.1.30</ecNumber>
    </recommendedName>
</protein>
<dbReference type="GO" id="GO:0009001">
    <property type="term" value="F:serine O-acetyltransferase activity"/>
    <property type="evidence" value="ECO:0007669"/>
    <property type="project" value="UniProtKB-EC"/>
</dbReference>
<dbReference type="GO" id="GO:0006535">
    <property type="term" value="P:cysteine biosynthetic process from serine"/>
    <property type="evidence" value="ECO:0007669"/>
    <property type="project" value="InterPro"/>
</dbReference>
<dbReference type="CDD" id="cd03354">
    <property type="entry name" value="LbH_SAT"/>
    <property type="match status" value="1"/>
</dbReference>
<dbReference type="InterPro" id="IPR001451">
    <property type="entry name" value="Hexapep"/>
</dbReference>
<dbReference type="GO" id="GO:0005737">
    <property type="term" value="C:cytoplasm"/>
    <property type="evidence" value="ECO:0007669"/>
    <property type="project" value="InterPro"/>
</dbReference>
<dbReference type="InterPro" id="IPR010493">
    <property type="entry name" value="Ser_AcTrfase_N"/>
</dbReference>
<dbReference type="NCBIfam" id="NF041874">
    <property type="entry name" value="EPS_EpsC"/>
    <property type="match status" value="1"/>
</dbReference>
<dbReference type="Pfam" id="PF06426">
    <property type="entry name" value="SATase_N"/>
    <property type="match status" value="1"/>
</dbReference>
<keyword evidence="4" id="KW-0028">Amino-acid biosynthesis</keyword>
<dbReference type="InterPro" id="IPR053376">
    <property type="entry name" value="Serine_acetyltransferase"/>
</dbReference>
<dbReference type="SUPFAM" id="SSF51161">
    <property type="entry name" value="Trimeric LpxA-like enzymes"/>
    <property type="match status" value="1"/>
</dbReference>
<evidence type="ECO:0000313" key="9">
    <source>
        <dbReference type="EMBL" id="OEU14194.1"/>
    </source>
</evidence>
<dbReference type="PIRSF" id="PIRSF000441">
    <property type="entry name" value="CysE"/>
    <property type="match status" value="1"/>
</dbReference>
<dbReference type="Gene3D" id="2.160.10.10">
    <property type="entry name" value="Hexapeptide repeat proteins"/>
    <property type="match status" value="1"/>
</dbReference>
<dbReference type="EC" id="2.3.1.30" evidence="3"/>
<keyword evidence="10" id="KW-1185">Reference proteome</keyword>
<comment type="similarity">
    <text evidence="2">Belongs to the transferase hexapeptide repeat family.</text>
</comment>
<dbReference type="InterPro" id="IPR011004">
    <property type="entry name" value="Trimer_LpxA-like_sf"/>
</dbReference>
<reference evidence="9 10" key="1">
    <citation type="submission" date="2016-09" db="EMBL/GenBank/DDBJ databases">
        <title>Extensive genetic diversity and differential bi-allelic expression allows diatom success in the polar Southern Ocean.</title>
        <authorList>
            <consortium name="DOE Joint Genome Institute"/>
            <person name="Mock T."/>
            <person name="Otillar R.P."/>
            <person name="Strauss J."/>
            <person name="Dupont C."/>
            <person name="Frickenhaus S."/>
            <person name="Maumus F."/>
            <person name="Mcmullan M."/>
            <person name="Sanges R."/>
            <person name="Schmutz J."/>
            <person name="Toseland A."/>
            <person name="Valas R."/>
            <person name="Veluchamy A."/>
            <person name="Ward B.J."/>
            <person name="Allen A."/>
            <person name="Barry K."/>
            <person name="Falciatore A."/>
            <person name="Ferrante M."/>
            <person name="Fortunato A.E."/>
            <person name="Gloeckner G."/>
            <person name="Gruber A."/>
            <person name="Hipkin R."/>
            <person name="Janech M."/>
            <person name="Kroth P."/>
            <person name="Leese F."/>
            <person name="Lindquist E."/>
            <person name="Lyon B.R."/>
            <person name="Martin J."/>
            <person name="Mayer C."/>
            <person name="Parker M."/>
            <person name="Quesneville H."/>
            <person name="Raymond J."/>
            <person name="Uhlig C."/>
            <person name="Valentin K.U."/>
            <person name="Worden A.Z."/>
            <person name="Armbrust E.V."/>
            <person name="Bowler C."/>
            <person name="Green B."/>
            <person name="Moulton V."/>
            <person name="Van Oosterhout C."/>
            <person name="Grigoriev I."/>
        </authorList>
    </citation>
    <scope>NUCLEOTIDE SEQUENCE [LARGE SCALE GENOMIC DNA]</scope>
    <source>
        <strain evidence="9 10">CCMP1102</strain>
    </source>
</reference>